<proteinExistence type="predicted"/>
<dbReference type="InterPro" id="IPR048142">
    <property type="entry name" value="QRL_CxxC_CxxC"/>
</dbReference>
<reference evidence="1 2" key="1">
    <citation type="submission" date="2018-02" db="EMBL/GenBank/DDBJ databases">
        <title>Complete genome sequence of Streptomyces dengpaensis, the producer of angucyclines.</title>
        <authorList>
            <person name="Yumei L."/>
        </authorList>
    </citation>
    <scope>NUCLEOTIDE SEQUENCE [LARGE SCALE GENOMIC DNA]</scope>
    <source>
        <strain evidence="1 2">XZHG99</strain>
        <plasmid evidence="1 2">unnamed2</plasmid>
    </source>
</reference>
<dbReference type="EMBL" id="CP026654">
    <property type="protein sequence ID" value="AVH61839.1"/>
    <property type="molecule type" value="Genomic_DNA"/>
</dbReference>
<gene>
    <name evidence="1" type="ORF">C4B68_40745</name>
</gene>
<keyword evidence="1" id="KW-0614">Plasmid</keyword>
<keyword evidence="2" id="KW-1185">Reference proteome</keyword>
<evidence type="ECO:0000313" key="2">
    <source>
        <dbReference type="Proteomes" id="UP000238413"/>
    </source>
</evidence>
<dbReference type="Proteomes" id="UP000238413">
    <property type="component" value="Plasmid unnamed2"/>
</dbReference>
<geneLocation type="plasmid" evidence="1 2">
    <name>unnamed2</name>
</geneLocation>
<name>A0ABN5IFN7_9ACTN</name>
<organism evidence="1 2">
    <name type="scientific">Streptomyces dengpaensis</name>
    <dbReference type="NCBI Taxonomy" id="2049881"/>
    <lineage>
        <taxon>Bacteria</taxon>
        <taxon>Bacillati</taxon>
        <taxon>Actinomycetota</taxon>
        <taxon>Actinomycetes</taxon>
        <taxon>Kitasatosporales</taxon>
        <taxon>Streptomycetaceae</taxon>
        <taxon>Streptomyces</taxon>
    </lineage>
</organism>
<protein>
    <submittedName>
        <fullName evidence="1">Uncharacterized protein</fullName>
    </submittedName>
</protein>
<sequence length="158" mass="17218">MDSPDDDDLVDVDLYDDDGFPEFGNNQAPSAVAVRAAARGKGPVPETGLATRRQLRAMGLSPGGHDPVARLICRGGNRWAWLYRVDLAVPKRTPTLAQEMALDRAMAARQTCPTCRIRYYACLPLRTQGQCEPCDKGYEPSPDTVMTYPEPTAHGLAA</sequence>
<dbReference type="RefSeq" id="WP_099505611.1">
    <property type="nucleotide sequence ID" value="NZ_CP026654.1"/>
</dbReference>
<accession>A0ABN5IFN7</accession>
<dbReference type="NCBIfam" id="NF041638">
    <property type="entry name" value="QRL_CxxC_CxxC"/>
    <property type="match status" value="1"/>
</dbReference>
<evidence type="ECO:0000313" key="1">
    <source>
        <dbReference type="EMBL" id="AVH61839.1"/>
    </source>
</evidence>